<feature type="region of interest" description="Disordered" evidence="1">
    <location>
        <begin position="531"/>
        <end position="556"/>
    </location>
</feature>
<proteinExistence type="predicted"/>
<evidence type="ECO:0000256" key="1">
    <source>
        <dbReference type="SAM" id="MobiDB-lite"/>
    </source>
</evidence>
<feature type="region of interest" description="Disordered" evidence="1">
    <location>
        <begin position="626"/>
        <end position="663"/>
    </location>
</feature>
<comment type="caution">
    <text evidence="2">The sequence shown here is derived from an EMBL/GenBank/DDBJ whole genome shotgun (WGS) entry which is preliminary data.</text>
</comment>
<dbReference type="RefSeq" id="WP_184685230.1">
    <property type="nucleotide sequence ID" value="NZ_JACHJC010000001.1"/>
</dbReference>
<protein>
    <submittedName>
        <fullName evidence="2">Uncharacterized protein</fullName>
    </submittedName>
</protein>
<sequence length="1095" mass="114534">MATRIRDLFGGGKDRPGGVVQHTVGNALVVHVEDAISPEAQSLALSMIEDAENDVVVLDLGDGMPISAWESMAGVLPRRRRGIRLVACGRHGNSAAMAGQWLSERLNRTVIAPDGDLVRGSAGTLFVHSVPGSGWVRFRPGRPPAWDAKRYPTPAWDRAAVDTRPSSAVAEIEPIPAGVWIHSNRDPQVVDPQRRRLTAYVPCQAETMSVLLGCPGTPPLSLDDVVRFWRGLDEEHRQRVRFVQFGEVRMPEGEAFGQAIADLLNTEVTCYTGVPIGSPQKYEIRTVLPDGAFGWAPYALELSYSPRAHPNSRARRPTVLRHRPPLAGAEELAPRVYWFAPGAVVEVVQSGLWVRATAEPKNAEQVRAAMLDARSGTLVFDDTVHAAAERMRELAADLAARVDGMAGTGRTLMSASVLVPGAKPSSPAQVVVDLEAGTRAVGVPAAMPAYVEVAPPAPVAPVSADSVVVAVPAPSGGREVAAPDLLANTPPLPPPPVVPRPVAPVGPAAPTLPPPPVLPLASELPAPPVVRFPSELPAPQSATSTPDLPAPPWVPSASDLPVPPSVPHAPELPPPVVPFASGLPSPPVMPLVSELPSPPVVPPSVEPVRPAVPGERAATGLTSAVSAATGPSPVLPAAPAGPDTPGRSVISGGSGESAGQDGRAALPEPVAMVEPVTPVGPPGPVKPPGSGPAGRAGLPEPVAQTEPVVRAEPPAHTARTEAGPTAARGQDAAYPVPEPPTMPAGFGEPEPPTMPAGFGQALATPPPVAPAVPSLTVHAVDPIPTPTAPALAPAPATAAGEAVPSGEAEPTDGAEPADRAEDSAEARVQPVPSAGAGALLSEKKGLADERAWLRRTLSREFDVMASSVSRIMSQHPGMQGSGVSKEDVLADSVALRLYLTGRGPGVDAGLRSGRKGPHVPFARCVVAGVSRMPSFRGTTVYRLSPTDREWELYRDRRLVTDWSFVNALTQPCATEDGDTDVLIWSMTARRTSLLEPEGDEHVEDRVLFLPGTNFKVLDLRRPAAGERGAVLLREIGANEIDDTGRVDSNRVSLDELAVTSLRRSLDRWATAEPRERIGAGARGRLRVLPGLDRKG</sequence>
<feature type="region of interest" description="Disordered" evidence="1">
    <location>
        <begin position="786"/>
        <end position="840"/>
    </location>
</feature>
<accession>A0ABR6MDL2</accession>
<keyword evidence="3" id="KW-1185">Reference proteome</keyword>
<feature type="compositionally biased region" description="Low complexity" evidence="1">
    <location>
        <begin position="788"/>
        <end position="799"/>
    </location>
</feature>
<organism evidence="2 3">
    <name type="scientific">Micromonospora echinospora</name>
    <name type="common">Micromonospora purpurea</name>
    <dbReference type="NCBI Taxonomy" id="1877"/>
    <lineage>
        <taxon>Bacteria</taxon>
        <taxon>Bacillati</taxon>
        <taxon>Actinomycetota</taxon>
        <taxon>Actinomycetes</taxon>
        <taxon>Micromonosporales</taxon>
        <taxon>Micromonosporaceae</taxon>
        <taxon>Micromonospora</taxon>
    </lineage>
</organism>
<reference evidence="2 3" key="1">
    <citation type="submission" date="2020-08" db="EMBL/GenBank/DDBJ databases">
        <title>Sequencing the genomes of 1000 actinobacteria strains.</title>
        <authorList>
            <person name="Klenk H.-P."/>
        </authorList>
    </citation>
    <scope>NUCLEOTIDE SEQUENCE [LARGE SCALE GENOMIC DNA]</scope>
    <source>
        <strain evidence="2 3">DSM 43036</strain>
    </source>
</reference>
<evidence type="ECO:0000313" key="3">
    <source>
        <dbReference type="Proteomes" id="UP000618986"/>
    </source>
</evidence>
<evidence type="ECO:0000313" key="2">
    <source>
        <dbReference type="EMBL" id="MBB5113470.1"/>
    </source>
</evidence>
<feature type="compositionally biased region" description="Pro residues" evidence="1">
    <location>
        <begin position="678"/>
        <end position="690"/>
    </location>
</feature>
<dbReference type="EMBL" id="JACHJC010000001">
    <property type="protein sequence ID" value="MBB5113470.1"/>
    <property type="molecule type" value="Genomic_DNA"/>
</dbReference>
<dbReference type="Gene3D" id="3.90.176.10">
    <property type="entry name" value="Toxin ADP-ribosyltransferase, Chain A, domain 1"/>
    <property type="match status" value="1"/>
</dbReference>
<name>A0ABR6MDL2_MICEC</name>
<feature type="region of interest" description="Disordered" evidence="1">
    <location>
        <begin position="676"/>
        <end position="732"/>
    </location>
</feature>
<gene>
    <name evidence="2" type="ORF">FHU28_003309</name>
</gene>
<dbReference type="Proteomes" id="UP000618986">
    <property type="component" value="Unassembled WGS sequence"/>
</dbReference>
<feature type="compositionally biased region" description="Basic and acidic residues" evidence="1">
    <location>
        <begin position="816"/>
        <end position="825"/>
    </location>
</feature>
<dbReference type="GeneID" id="300293874"/>